<evidence type="ECO:0000313" key="1">
    <source>
        <dbReference type="EMBL" id="VDP26147.1"/>
    </source>
</evidence>
<name>A0A3P8BG30_9TREM</name>
<gene>
    <name evidence="1" type="ORF">SMTD_LOCUS4951</name>
</gene>
<dbReference type="Proteomes" id="UP000269396">
    <property type="component" value="Unassembled WGS sequence"/>
</dbReference>
<proteinExistence type="predicted"/>
<accession>A0A3P8BG30</accession>
<sequence length="39" mass="4674">MRLVSWMYLHLKELMFTPGLEPSTVHFKHHRVIHLATES</sequence>
<reference evidence="1 2" key="1">
    <citation type="submission" date="2018-11" db="EMBL/GenBank/DDBJ databases">
        <authorList>
            <consortium name="Pathogen Informatics"/>
        </authorList>
    </citation>
    <scope>NUCLEOTIDE SEQUENCE [LARGE SCALE GENOMIC DNA]</scope>
    <source>
        <strain>Denwood</strain>
        <strain evidence="2">Zambia</strain>
    </source>
</reference>
<dbReference type="EMBL" id="UZAL01026792">
    <property type="protein sequence ID" value="VDP26147.1"/>
    <property type="molecule type" value="Genomic_DNA"/>
</dbReference>
<evidence type="ECO:0000313" key="2">
    <source>
        <dbReference type="Proteomes" id="UP000269396"/>
    </source>
</evidence>
<protein>
    <submittedName>
        <fullName evidence="1">Uncharacterized protein</fullName>
    </submittedName>
</protein>
<keyword evidence="2" id="KW-1185">Reference proteome</keyword>
<dbReference type="AlphaFoldDB" id="A0A3P8BG30"/>
<organism evidence="1 2">
    <name type="scientific">Schistosoma mattheei</name>
    <dbReference type="NCBI Taxonomy" id="31246"/>
    <lineage>
        <taxon>Eukaryota</taxon>
        <taxon>Metazoa</taxon>
        <taxon>Spiralia</taxon>
        <taxon>Lophotrochozoa</taxon>
        <taxon>Platyhelminthes</taxon>
        <taxon>Trematoda</taxon>
        <taxon>Digenea</taxon>
        <taxon>Strigeidida</taxon>
        <taxon>Schistosomatoidea</taxon>
        <taxon>Schistosomatidae</taxon>
        <taxon>Schistosoma</taxon>
    </lineage>
</organism>